<name>A0A4Y2BPV7_ARAVE</name>
<keyword evidence="3" id="KW-1185">Reference proteome</keyword>
<protein>
    <recommendedName>
        <fullName evidence="4">Pre-C2HC domain-containing protein</fullName>
    </recommendedName>
</protein>
<feature type="compositionally biased region" description="Pro residues" evidence="1">
    <location>
        <begin position="106"/>
        <end position="117"/>
    </location>
</feature>
<dbReference type="Proteomes" id="UP000499080">
    <property type="component" value="Unassembled WGS sequence"/>
</dbReference>
<gene>
    <name evidence="2" type="ORF">AVEN_16771_1</name>
</gene>
<evidence type="ECO:0000313" key="2">
    <source>
        <dbReference type="EMBL" id="GBL94240.1"/>
    </source>
</evidence>
<dbReference type="AlphaFoldDB" id="A0A4Y2BPV7"/>
<dbReference type="EMBL" id="BGPR01000101">
    <property type="protein sequence ID" value="GBL94240.1"/>
    <property type="molecule type" value="Genomic_DNA"/>
</dbReference>
<accession>A0A4Y2BPV7</accession>
<organism evidence="2 3">
    <name type="scientific">Araneus ventricosus</name>
    <name type="common">Orbweaver spider</name>
    <name type="synonym">Epeira ventricosa</name>
    <dbReference type="NCBI Taxonomy" id="182803"/>
    <lineage>
        <taxon>Eukaryota</taxon>
        <taxon>Metazoa</taxon>
        <taxon>Ecdysozoa</taxon>
        <taxon>Arthropoda</taxon>
        <taxon>Chelicerata</taxon>
        <taxon>Arachnida</taxon>
        <taxon>Araneae</taxon>
        <taxon>Araneomorphae</taxon>
        <taxon>Entelegynae</taxon>
        <taxon>Araneoidea</taxon>
        <taxon>Araneidae</taxon>
        <taxon>Araneus</taxon>
    </lineage>
</organism>
<sequence>MKGKLPKIDAPALKNFTRIVDFAPKDFDEPLKCASCSGDHAANWRQCPRFPKPAGNKNQRAKLIHKQARNLIDTPSRTQPPPNSRKVSSEVSYAEMATGNTKEPSIPMPIPNPPPQKISPRFPVKFWPVPSLKHSQRSFTS</sequence>
<feature type="region of interest" description="Disordered" evidence="1">
    <location>
        <begin position="67"/>
        <end position="122"/>
    </location>
</feature>
<proteinExistence type="predicted"/>
<reference evidence="2 3" key="1">
    <citation type="journal article" date="2019" name="Sci. Rep.">
        <title>Orb-weaving spider Araneus ventricosus genome elucidates the spidroin gene catalogue.</title>
        <authorList>
            <person name="Kono N."/>
            <person name="Nakamura H."/>
            <person name="Ohtoshi R."/>
            <person name="Moran D.A.P."/>
            <person name="Shinohara A."/>
            <person name="Yoshida Y."/>
            <person name="Fujiwara M."/>
            <person name="Mori M."/>
            <person name="Tomita M."/>
            <person name="Arakawa K."/>
        </authorList>
    </citation>
    <scope>NUCLEOTIDE SEQUENCE [LARGE SCALE GENOMIC DNA]</scope>
</reference>
<evidence type="ECO:0000313" key="3">
    <source>
        <dbReference type="Proteomes" id="UP000499080"/>
    </source>
</evidence>
<comment type="caution">
    <text evidence="2">The sequence shown here is derived from an EMBL/GenBank/DDBJ whole genome shotgun (WGS) entry which is preliminary data.</text>
</comment>
<evidence type="ECO:0000256" key="1">
    <source>
        <dbReference type="SAM" id="MobiDB-lite"/>
    </source>
</evidence>
<dbReference type="OrthoDB" id="10588136at2759"/>
<evidence type="ECO:0008006" key="4">
    <source>
        <dbReference type="Google" id="ProtNLM"/>
    </source>
</evidence>